<evidence type="ECO:0000313" key="3">
    <source>
        <dbReference type="Proteomes" id="UP000605670"/>
    </source>
</evidence>
<dbReference type="Proteomes" id="UP000605670">
    <property type="component" value="Unassembled WGS sequence"/>
</dbReference>
<dbReference type="InterPro" id="IPR013324">
    <property type="entry name" value="RNA_pol_sigma_r3/r4-like"/>
</dbReference>
<dbReference type="SUPFAM" id="SSF88659">
    <property type="entry name" value="Sigma3 and sigma4 domains of RNA polymerase sigma factors"/>
    <property type="match status" value="1"/>
</dbReference>
<keyword evidence="3" id="KW-1185">Reference proteome</keyword>
<protein>
    <submittedName>
        <fullName evidence="2">DNA-directed RNA polymerase sigma-70 factor</fullName>
    </submittedName>
</protein>
<dbReference type="EMBL" id="BMEM01000005">
    <property type="protein sequence ID" value="GGF58187.1"/>
    <property type="molecule type" value="Genomic_DNA"/>
</dbReference>
<feature type="region of interest" description="Disordered" evidence="1">
    <location>
        <begin position="216"/>
        <end position="235"/>
    </location>
</feature>
<reference evidence="2" key="2">
    <citation type="submission" date="2020-09" db="EMBL/GenBank/DDBJ databases">
        <authorList>
            <person name="Sun Q."/>
            <person name="Zhou Y."/>
        </authorList>
    </citation>
    <scope>NUCLEOTIDE SEQUENCE</scope>
    <source>
        <strain evidence="2">CGMCC 1.12160</strain>
    </source>
</reference>
<evidence type="ECO:0000313" key="2">
    <source>
        <dbReference type="EMBL" id="GGF58187.1"/>
    </source>
</evidence>
<accession>A0A917BUS4</accession>
<organism evidence="2 3">
    <name type="scientific">Ornithinimicrobium tianjinense</name>
    <dbReference type="NCBI Taxonomy" id="1195761"/>
    <lineage>
        <taxon>Bacteria</taxon>
        <taxon>Bacillati</taxon>
        <taxon>Actinomycetota</taxon>
        <taxon>Actinomycetes</taxon>
        <taxon>Micrococcales</taxon>
        <taxon>Ornithinimicrobiaceae</taxon>
        <taxon>Ornithinimicrobium</taxon>
    </lineage>
</organism>
<dbReference type="RefSeq" id="WP_188431743.1">
    <property type="nucleotide sequence ID" value="NZ_BAABKH010000006.1"/>
</dbReference>
<comment type="caution">
    <text evidence="2">The sequence shown here is derived from an EMBL/GenBank/DDBJ whole genome shotgun (WGS) entry which is preliminary data.</text>
</comment>
<name>A0A917BUS4_9MICO</name>
<proteinExistence type="predicted"/>
<dbReference type="Gene3D" id="1.10.10.10">
    <property type="entry name" value="Winged helix-like DNA-binding domain superfamily/Winged helix DNA-binding domain"/>
    <property type="match status" value="1"/>
</dbReference>
<gene>
    <name evidence="2" type="ORF">GCM10011366_27470</name>
</gene>
<dbReference type="GO" id="GO:0000428">
    <property type="term" value="C:DNA-directed RNA polymerase complex"/>
    <property type="evidence" value="ECO:0007669"/>
    <property type="project" value="UniProtKB-KW"/>
</dbReference>
<evidence type="ECO:0000256" key="1">
    <source>
        <dbReference type="SAM" id="MobiDB-lite"/>
    </source>
</evidence>
<keyword evidence="2" id="KW-0804">Transcription</keyword>
<keyword evidence="2" id="KW-0240">DNA-directed RNA polymerase</keyword>
<dbReference type="AlphaFoldDB" id="A0A917BUS4"/>
<sequence>MTHPSAHAPATDRGAEPTDWVLALGTPGHEQTVAMRQLHGLLVRAAAHQVWRMRSLVDGCSPERVDEIANGAADVAMTTLLGKLHTFEGHSRFTTWAYKFALLQAASDVRQQAWRRQEVRLRDLDPSDLQLPDRRPGGPEQEAEALDLASAMARAMHECLTAYQRQIAVALLVDEVPIDVLAARLGTTRGALYKTVHVARTRLRAELTAMGYLDEPRATGAAAGQHTTDPAPEQP</sequence>
<dbReference type="InterPro" id="IPR036388">
    <property type="entry name" value="WH-like_DNA-bd_sf"/>
</dbReference>
<reference evidence="2" key="1">
    <citation type="journal article" date="2014" name="Int. J. Syst. Evol. Microbiol.">
        <title>Complete genome sequence of Corynebacterium casei LMG S-19264T (=DSM 44701T), isolated from a smear-ripened cheese.</title>
        <authorList>
            <consortium name="US DOE Joint Genome Institute (JGI-PGF)"/>
            <person name="Walter F."/>
            <person name="Albersmeier A."/>
            <person name="Kalinowski J."/>
            <person name="Ruckert C."/>
        </authorList>
    </citation>
    <scope>NUCLEOTIDE SEQUENCE</scope>
    <source>
        <strain evidence="2">CGMCC 1.12160</strain>
    </source>
</reference>